<feature type="non-terminal residue" evidence="2">
    <location>
        <position position="220"/>
    </location>
</feature>
<comment type="caution">
    <text evidence="2">The sequence shown here is derived from an EMBL/GenBank/DDBJ whole genome shotgun (WGS) entry which is preliminary data.</text>
</comment>
<protein>
    <submittedName>
        <fullName evidence="2">Uncharacterized protein</fullName>
    </submittedName>
</protein>
<feature type="transmembrane region" description="Helical" evidence="1">
    <location>
        <begin position="83"/>
        <end position="103"/>
    </location>
</feature>
<organism evidence="2 3">
    <name type="scientific">Solanum commersonii</name>
    <name type="common">Commerson's wild potato</name>
    <name type="synonym">Commerson's nightshade</name>
    <dbReference type="NCBI Taxonomy" id="4109"/>
    <lineage>
        <taxon>Eukaryota</taxon>
        <taxon>Viridiplantae</taxon>
        <taxon>Streptophyta</taxon>
        <taxon>Embryophyta</taxon>
        <taxon>Tracheophyta</taxon>
        <taxon>Spermatophyta</taxon>
        <taxon>Magnoliopsida</taxon>
        <taxon>eudicotyledons</taxon>
        <taxon>Gunneridae</taxon>
        <taxon>Pentapetalae</taxon>
        <taxon>asterids</taxon>
        <taxon>lamiids</taxon>
        <taxon>Solanales</taxon>
        <taxon>Solanaceae</taxon>
        <taxon>Solanoideae</taxon>
        <taxon>Solaneae</taxon>
        <taxon>Solanum</taxon>
    </lineage>
</organism>
<dbReference type="AlphaFoldDB" id="A0A9J6B4X1"/>
<keyword evidence="1" id="KW-1133">Transmembrane helix</keyword>
<evidence type="ECO:0000256" key="1">
    <source>
        <dbReference type="SAM" id="Phobius"/>
    </source>
</evidence>
<keyword evidence="1" id="KW-0472">Membrane</keyword>
<keyword evidence="1" id="KW-0812">Transmembrane</keyword>
<reference evidence="2 3" key="1">
    <citation type="submission" date="2020-09" db="EMBL/GenBank/DDBJ databases">
        <title>De no assembly of potato wild relative species, Solanum commersonii.</title>
        <authorList>
            <person name="Cho K."/>
        </authorList>
    </citation>
    <scope>NUCLEOTIDE SEQUENCE [LARGE SCALE GENOMIC DNA]</scope>
    <source>
        <strain evidence="2">LZ3.2</strain>
        <tissue evidence="2">Leaf</tissue>
    </source>
</reference>
<gene>
    <name evidence="2" type="ORF">H5410_003384</name>
</gene>
<evidence type="ECO:0000313" key="3">
    <source>
        <dbReference type="Proteomes" id="UP000824120"/>
    </source>
</evidence>
<name>A0A9J6B4X1_SOLCO</name>
<keyword evidence="3" id="KW-1185">Reference proteome</keyword>
<proteinExistence type="predicted"/>
<sequence>IADPLSDLPFGKFHCLFALAFSIFKFYNFGQSSTASRNRSMTRQLLQSIADLIFSFRAWHTVTLCEIIPIRRLLQWVRRSPDLLFFVLSAALFLFAHYCPCFVHKYKYLEIKDLHHPNCGLINTPNLNFCLSSSKTQFQQFKTDVSNSATQDSIMNAHKKTQLIHARINCALKDSSCDSPLSNILKFIILASNASSSSTKVLKCPHTKNDSIFTHNGSTI</sequence>
<evidence type="ECO:0000313" key="2">
    <source>
        <dbReference type="EMBL" id="KAG5631667.1"/>
    </source>
</evidence>
<dbReference type="EMBL" id="JACXVP010000001">
    <property type="protein sequence ID" value="KAG5631667.1"/>
    <property type="molecule type" value="Genomic_DNA"/>
</dbReference>
<dbReference type="Proteomes" id="UP000824120">
    <property type="component" value="Chromosome 1"/>
</dbReference>
<feature type="transmembrane region" description="Helical" evidence="1">
    <location>
        <begin position="13"/>
        <end position="29"/>
    </location>
</feature>
<accession>A0A9J6B4X1</accession>